<evidence type="ECO:0000313" key="13">
    <source>
        <dbReference type="Proteomes" id="UP000562984"/>
    </source>
</evidence>
<dbReference type="AlphaFoldDB" id="A0A849A8X3"/>
<dbReference type="InterPro" id="IPR005841">
    <property type="entry name" value="Alpha-D-phosphohexomutase_SF"/>
</dbReference>
<dbReference type="GO" id="GO:0005975">
    <property type="term" value="P:carbohydrate metabolic process"/>
    <property type="evidence" value="ECO:0007669"/>
    <property type="project" value="InterPro"/>
</dbReference>
<dbReference type="InterPro" id="IPR005843">
    <property type="entry name" value="A-D-PHexomutase_C"/>
</dbReference>
<organism evidence="12 13">
    <name type="scientific">Nakamurella aerolata</name>
    <dbReference type="NCBI Taxonomy" id="1656892"/>
    <lineage>
        <taxon>Bacteria</taxon>
        <taxon>Bacillati</taxon>
        <taxon>Actinomycetota</taxon>
        <taxon>Actinomycetes</taxon>
        <taxon>Nakamurellales</taxon>
        <taxon>Nakamurellaceae</taxon>
        <taxon>Nakamurella</taxon>
    </lineage>
</organism>
<dbReference type="CDD" id="cd05799">
    <property type="entry name" value="PGM2"/>
    <property type="match status" value="1"/>
</dbReference>
<dbReference type="InterPro" id="IPR005845">
    <property type="entry name" value="A-D-PHexomutase_a/b/a-II"/>
</dbReference>
<evidence type="ECO:0000259" key="10">
    <source>
        <dbReference type="Pfam" id="PF02879"/>
    </source>
</evidence>
<evidence type="ECO:0000256" key="3">
    <source>
        <dbReference type="ARBA" id="ARBA00022553"/>
    </source>
</evidence>
<dbReference type="Gene3D" id="3.30.310.50">
    <property type="entry name" value="Alpha-D-phosphohexomutase, C-terminal domain"/>
    <property type="match status" value="1"/>
</dbReference>
<comment type="cofactor">
    <cofactor evidence="1">
        <name>Mg(2+)</name>
        <dbReference type="ChEBI" id="CHEBI:18420"/>
    </cofactor>
</comment>
<feature type="domain" description="Alpha-D-phosphohexomutase C-terminal" evidence="8">
    <location>
        <begin position="500"/>
        <end position="537"/>
    </location>
</feature>
<evidence type="ECO:0000256" key="4">
    <source>
        <dbReference type="ARBA" id="ARBA00022723"/>
    </source>
</evidence>
<name>A0A849A8X3_9ACTN</name>
<accession>A0A849A8X3</accession>
<dbReference type="PRINTS" id="PR00509">
    <property type="entry name" value="PGMPMM"/>
</dbReference>
<dbReference type="SUPFAM" id="SSF53738">
    <property type="entry name" value="Phosphoglucomutase, first 3 domains"/>
    <property type="match status" value="3"/>
</dbReference>
<reference evidence="12 13" key="1">
    <citation type="submission" date="2020-05" db="EMBL/GenBank/DDBJ databases">
        <title>Nakamurella sp. DB0629 isolated from air conditioner.</title>
        <authorList>
            <person name="Kim D.H."/>
            <person name="Kim D.-U."/>
        </authorList>
    </citation>
    <scope>NUCLEOTIDE SEQUENCE [LARGE SCALE GENOMIC DNA]</scope>
    <source>
        <strain evidence="12 13">DB0629</strain>
    </source>
</reference>
<proteinExistence type="inferred from homology"/>
<dbReference type="Pfam" id="PF00408">
    <property type="entry name" value="PGM_PMM_IV"/>
    <property type="match status" value="1"/>
</dbReference>
<feature type="domain" description="Alpha-D-phosphohexomutase alpha/beta/alpha" evidence="11">
    <location>
        <begin position="322"/>
        <end position="427"/>
    </location>
</feature>
<dbReference type="Pfam" id="PF02879">
    <property type="entry name" value="PGM_PMM_II"/>
    <property type="match status" value="1"/>
</dbReference>
<evidence type="ECO:0000256" key="1">
    <source>
        <dbReference type="ARBA" id="ARBA00001946"/>
    </source>
</evidence>
<protein>
    <submittedName>
        <fullName evidence="12">Phospho-sugar mutase</fullName>
    </submittedName>
</protein>
<dbReference type="Pfam" id="PF02880">
    <property type="entry name" value="PGM_PMM_III"/>
    <property type="match status" value="1"/>
</dbReference>
<dbReference type="InterPro" id="IPR005844">
    <property type="entry name" value="A-D-PHexomutase_a/b/a-I"/>
</dbReference>
<keyword evidence="4 7" id="KW-0479">Metal-binding</keyword>
<dbReference type="InterPro" id="IPR036900">
    <property type="entry name" value="A-D-PHexomutase_C_sf"/>
</dbReference>
<dbReference type="EMBL" id="JABEND010000004">
    <property type="protein sequence ID" value="NNG35993.1"/>
    <property type="molecule type" value="Genomic_DNA"/>
</dbReference>
<comment type="caution">
    <text evidence="12">The sequence shown here is derived from an EMBL/GenBank/DDBJ whole genome shotgun (WGS) entry which is preliminary data.</text>
</comment>
<evidence type="ECO:0000259" key="9">
    <source>
        <dbReference type="Pfam" id="PF02878"/>
    </source>
</evidence>
<evidence type="ECO:0000259" key="11">
    <source>
        <dbReference type="Pfam" id="PF02880"/>
    </source>
</evidence>
<dbReference type="InterPro" id="IPR016066">
    <property type="entry name" value="A-D-PHexomutase_CS"/>
</dbReference>
<gene>
    <name evidence="12" type="ORF">HKD39_09760</name>
</gene>
<dbReference type="PANTHER" id="PTHR45745:SF1">
    <property type="entry name" value="PHOSPHOGLUCOMUTASE 2B-RELATED"/>
    <property type="match status" value="1"/>
</dbReference>
<keyword evidence="3" id="KW-0597">Phosphoprotein</keyword>
<dbReference type="GO" id="GO:0000287">
    <property type="term" value="F:magnesium ion binding"/>
    <property type="evidence" value="ECO:0007669"/>
    <property type="project" value="InterPro"/>
</dbReference>
<feature type="domain" description="Alpha-D-phosphohexomutase alpha/beta/alpha" evidence="9">
    <location>
        <begin position="43"/>
        <end position="177"/>
    </location>
</feature>
<comment type="similarity">
    <text evidence="2 7">Belongs to the phosphohexose mutase family.</text>
</comment>
<evidence type="ECO:0000256" key="7">
    <source>
        <dbReference type="RuleBase" id="RU004326"/>
    </source>
</evidence>
<keyword evidence="5 7" id="KW-0460">Magnesium</keyword>
<evidence type="ECO:0000256" key="6">
    <source>
        <dbReference type="ARBA" id="ARBA00023235"/>
    </source>
</evidence>
<dbReference type="PROSITE" id="PS00710">
    <property type="entry name" value="PGM_PMM"/>
    <property type="match status" value="1"/>
</dbReference>
<dbReference type="GO" id="GO:0006166">
    <property type="term" value="P:purine ribonucleoside salvage"/>
    <property type="evidence" value="ECO:0007669"/>
    <property type="project" value="TreeGrafter"/>
</dbReference>
<dbReference type="PANTHER" id="PTHR45745">
    <property type="entry name" value="PHOSPHOMANNOMUTASE 45A"/>
    <property type="match status" value="1"/>
</dbReference>
<keyword evidence="6" id="KW-0413">Isomerase</keyword>
<feature type="domain" description="Alpha-D-phosphohexomutase alpha/beta/alpha" evidence="10">
    <location>
        <begin position="220"/>
        <end position="308"/>
    </location>
</feature>
<dbReference type="Gene3D" id="3.40.120.10">
    <property type="entry name" value="Alpha-D-Glucose-1,6-Bisphosphate, subunit A, domain 3"/>
    <property type="match status" value="3"/>
</dbReference>
<evidence type="ECO:0000256" key="5">
    <source>
        <dbReference type="ARBA" id="ARBA00022842"/>
    </source>
</evidence>
<dbReference type="Pfam" id="PF02878">
    <property type="entry name" value="PGM_PMM_I"/>
    <property type="match status" value="1"/>
</dbReference>
<keyword evidence="13" id="KW-1185">Reference proteome</keyword>
<dbReference type="GO" id="GO:0008973">
    <property type="term" value="F:phosphopentomutase activity"/>
    <property type="evidence" value="ECO:0007669"/>
    <property type="project" value="TreeGrafter"/>
</dbReference>
<dbReference type="InterPro" id="IPR016055">
    <property type="entry name" value="A-D-PHexomutase_a/b/a-I/II/III"/>
</dbReference>
<sequence>MRWIADDPHPGDRVELQRILADAMGGRPEAVGELTDRMDGPLAFGTAGLRGPLRAGPNGLNLAVVRRAAAGLAGYLRATGSGGGLVVVGFDARHRSAEFAADAAKVLAAAGFQVILAPGPVPTPVTAFAVRRLDAVAGVQITASHNPPRDNGVKVYLQAGAQIVPPTDAEIERAIAAVGPAVSIDTDGTPQPWPDAIVEAYLQRAASLQNAANPPAEPANAEPGAELRIALTAMHGVGAAIAAEALRRAGFTDVQQVAAQQQPDADFPTVSFPNPEEPGATDLLLALGEHIGADLLIALDPDADRCAIGARAADGSYRMLRGDETGALLGDAVLADLDRTSHPDPLVATTIVSSSLLKSVAAQRNARYDETLTGFKWIVRAGDGNGTGLVFGYEEALGLCVDPDAVRDKDGITAAVRAAGLAASLKSVGRTVFDALDELAVRHGVHATDQLSVRVAELSEIADAMARLRSAAAGGSLTELAGAEVTEVTDLLPRTDAVVIRTSGPDGSDRVVVRPSGTEPKLKCYLESVRPVAESAALSAAKAAAAERLVRLRTRMTELLGLA</sequence>
<dbReference type="SUPFAM" id="SSF55957">
    <property type="entry name" value="Phosphoglucomutase, C-terminal domain"/>
    <property type="match status" value="1"/>
</dbReference>
<dbReference type="RefSeq" id="WP_171199733.1">
    <property type="nucleotide sequence ID" value="NZ_JABEND010000004.1"/>
</dbReference>
<dbReference type="InterPro" id="IPR005846">
    <property type="entry name" value="A-D-PHexomutase_a/b/a-III"/>
</dbReference>
<evidence type="ECO:0000259" key="8">
    <source>
        <dbReference type="Pfam" id="PF00408"/>
    </source>
</evidence>
<evidence type="ECO:0000256" key="2">
    <source>
        <dbReference type="ARBA" id="ARBA00010231"/>
    </source>
</evidence>
<evidence type="ECO:0000313" key="12">
    <source>
        <dbReference type="EMBL" id="NNG35993.1"/>
    </source>
</evidence>
<dbReference type="Proteomes" id="UP000562984">
    <property type="component" value="Unassembled WGS sequence"/>
</dbReference>